<name>A0ACB9LL64_9MYRT</name>
<protein>
    <submittedName>
        <fullName evidence="1">Uncharacterized protein</fullName>
    </submittedName>
</protein>
<evidence type="ECO:0000313" key="1">
    <source>
        <dbReference type="EMBL" id="KAI4311420.1"/>
    </source>
</evidence>
<organism evidence="1 2">
    <name type="scientific">Melastoma candidum</name>
    <dbReference type="NCBI Taxonomy" id="119954"/>
    <lineage>
        <taxon>Eukaryota</taxon>
        <taxon>Viridiplantae</taxon>
        <taxon>Streptophyta</taxon>
        <taxon>Embryophyta</taxon>
        <taxon>Tracheophyta</taxon>
        <taxon>Spermatophyta</taxon>
        <taxon>Magnoliopsida</taxon>
        <taxon>eudicotyledons</taxon>
        <taxon>Gunneridae</taxon>
        <taxon>Pentapetalae</taxon>
        <taxon>rosids</taxon>
        <taxon>malvids</taxon>
        <taxon>Myrtales</taxon>
        <taxon>Melastomataceae</taxon>
        <taxon>Melastomatoideae</taxon>
        <taxon>Melastomateae</taxon>
        <taxon>Melastoma</taxon>
    </lineage>
</organism>
<gene>
    <name evidence="1" type="ORF">MLD38_036320</name>
</gene>
<accession>A0ACB9LL64</accession>
<sequence>MKMLSLRLILAALFTLLRPLPSSADDPYFCPITFCELHDVPPLPVHFPFRLTDIFYLGDFPPAPFYCGYQGFDLSCSNTSDTILTLPGGSGPFLVQSIDYGDRSLVLNDPDRCLPKRLLNFSLSGSPFLPETLVNFTLLNCSSEEAASSARGSMHELRKVPCMSGGPGGYEVMSVRTGLYNSSGHGCGVVGNVSVPASQAYTNDLNEDVKLTWNLPGCRRCVGLEMGFCELRTGCSRNARSKGLPRSAKYGIIIGIGIPGLLFLLGITSYVFSSVRKYHRRRHERVGTSSGVLRVTIAPPSPFVMGLNRPTIESYPKTMLGASRRLPKASDNTCPICLCEYEAEETLRTIPECNHYFHVNCIDEWLKVNGTCPLCRNCPEGSA</sequence>
<dbReference type="EMBL" id="CM042890">
    <property type="protein sequence ID" value="KAI4311420.1"/>
    <property type="molecule type" value="Genomic_DNA"/>
</dbReference>
<dbReference type="Proteomes" id="UP001057402">
    <property type="component" value="Chromosome 11"/>
</dbReference>
<keyword evidence="2" id="KW-1185">Reference proteome</keyword>
<comment type="caution">
    <text evidence="1">The sequence shown here is derived from an EMBL/GenBank/DDBJ whole genome shotgun (WGS) entry which is preliminary data.</text>
</comment>
<evidence type="ECO:0000313" key="2">
    <source>
        <dbReference type="Proteomes" id="UP001057402"/>
    </source>
</evidence>
<reference evidence="2" key="1">
    <citation type="journal article" date="2023" name="Front. Plant Sci.">
        <title>Chromosomal-level genome assembly of Melastoma candidum provides insights into trichome evolution.</title>
        <authorList>
            <person name="Zhong Y."/>
            <person name="Wu W."/>
            <person name="Sun C."/>
            <person name="Zou P."/>
            <person name="Liu Y."/>
            <person name="Dai S."/>
            <person name="Zhou R."/>
        </authorList>
    </citation>
    <scope>NUCLEOTIDE SEQUENCE [LARGE SCALE GENOMIC DNA]</scope>
</reference>
<proteinExistence type="predicted"/>